<dbReference type="SMART" id="SM00389">
    <property type="entry name" value="HOX"/>
    <property type="match status" value="1"/>
</dbReference>
<dbReference type="InterPro" id="IPR009057">
    <property type="entry name" value="Homeodomain-like_sf"/>
</dbReference>
<dbReference type="InterPro" id="IPR001356">
    <property type="entry name" value="HD"/>
</dbReference>
<dbReference type="PROSITE" id="PS00027">
    <property type="entry name" value="HOMEOBOX_1"/>
    <property type="match status" value="1"/>
</dbReference>
<keyword evidence="4 5" id="KW-0539">Nucleus</keyword>
<evidence type="ECO:0000256" key="7">
    <source>
        <dbReference type="SAM" id="MobiDB-lite"/>
    </source>
</evidence>
<protein>
    <recommendedName>
        <fullName evidence="8">Homeobox domain-containing protein</fullName>
    </recommendedName>
</protein>
<dbReference type="GO" id="GO:0045944">
    <property type="term" value="P:positive regulation of transcription by RNA polymerase II"/>
    <property type="evidence" value="ECO:0007669"/>
    <property type="project" value="UniProtKB-ARBA"/>
</dbReference>
<dbReference type="PRINTS" id="PR00024">
    <property type="entry name" value="HOMEOBOX"/>
</dbReference>
<evidence type="ECO:0000259" key="8">
    <source>
        <dbReference type="PROSITE" id="PS50071"/>
    </source>
</evidence>
<dbReference type="GO" id="GO:0000978">
    <property type="term" value="F:RNA polymerase II cis-regulatory region sequence-specific DNA binding"/>
    <property type="evidence" value="ECO:0007669"/>
    <property type="project" value="TreeGrafter"/>
</dbReference>
<dbReference type="EMBL" id="CARXXK010000001">
    <property type="protein sequence ID" value="CAI6351212.1"/>
    <property type="molecule type" value="Genomic_DNA"/>
</dbReference>
<evidence type="ECO:0000256" key="1">
    <source>
        <dbReference type="ARBA" id="ARBA00004123"/>
    </source>
</evidence>
<feature type="compositionally biased region" description="Low complexity" evidence="7">
    <location>
        <begin position="38"/>
        <end position="54"/>
    </location>
</feature>
<dbReference type="GO" id="GO:0005634">
    <property type="term" value="C:nucleus"/>
    <property type="evidence" value="ECO:0007669"/>
    <property type="project" value="UniProtKB-SubCell"/>
</dbReference>
<comment type="subcellular location">
    <subcellularLocation>
        <location evidence="1 5 6">Nucleus</location>
    </subcellularLocation>
</comment>
<organism evidence="9 10">
    <name type="scientific">Macrosiphum euphorbiae</name>
    <name type="common">potato aphid</name>
    <dbReference type="NCBI Taxonomy" id="13131"/>
    <lineage>
        <taxon>Eukaryota</taxon>
        <taxon>Metazoa</taxon>
        <taxon>Ecdysozoa</taxon>
        <taxon>Arthropoda</taxon>
        <taxon>Hexapoda</taxon>
        <taxon>Insecta</taxon>
        <taxon>Pterygota</taxon>
        <taxon>Neoptera</taxon>
        <taxon>Paraneoptera</taxon>
        <taxon>Hemiptera</taxon>
        <taxon>Sternorrhyncha</taxon>
        <taxon>Aphidomorpha</taxon>
        <taxon>Aphidoidea</taxon>
        <taxon>Aphididae</taxon>
        <taxon>Macrosiphini</taxon>
        <taxon>Macrosiphum</taxon>
    </lineage>
</organism>
<evidence type="ECO:0000256" key="6">
    <source>
        <dbReference type="RuleBase" id="RU000682"/>
    </source>
</evidence>
<sequence>MDMNFGALLDLDRNQQDCLEPAATATSAASSVTVIVSSNHNSSSSSSSNRSTPSSFPPVADYRHQQHRRQHVQPAAGDVRHLHDRDDRLDGVDMHATQLSSSAVNGYDTMMIAGYNNYCSSSSAYDPYNGYTQTFASLPPYDDIRNTAPLLPLLHPQQHVMPQQHCPVLHASDEMQTAAVSVQRKREKQKRQRTAYSSEQLMHLEESFTANQYLNRARRIDLARTLRLTERQIKIWFQNRRMKEKKSKRDSGQVESTSGSVTAMTPAALAAINGPPPPPVVPVTVVGCGGGYGADHYASNGCSPPTANMAMKYSPSSTYSTPSPPGVQVHHQRHQLAEHQRPGPSTTMHHHYSPYGPNMYNGNACTMPSHPPTYEETVNGQHQSVPLPPQVHLHWYPTSVIASHDSAADGLQ</sequence>
<comment type="caution">
    <text evidence="9">The sequence shown here is derived from an EMBL/GenBank/DDBJ whole genome shotgun (WGS) entry which is preliminary data.</text>
</comment>
<evidence type="ECO:0000256" key="3">
    <source>
        <dbReference type="ARBA" id="ARBA00023155"/>
    </source>
</evidence>
<feature type="domain" description="Homeobox" evidence="8">
    <location>
        <begin position="187"/>
        <end position="247"/>
    </location>
</feature>
<feature type="DNA-binding region" description="Homeobox" evidence="5">
    <location>
        <begin position="189"/>
        <end position="248"/>
    </location>
</feature>
<feature type="region of interest" description="Disordered" evidence="7">
    <location>
        <begin position="38"/>
        <end position="82"/>
    </location>
</feature>
<gene>
    <name evidence="9" type="ORF">MEUPH1_LOCUS7582</name>
</gene>
<evidence type="ECO:0000313" key="10">
    <source>
        <dbReference type="Proteomes" id="UP001160148"/>
    </source>
</evidence>
<dbReference type="Proteomes" id="UP001160148">
    <property type="component" value="Unassembled WGS sequence"/>
</dbReference>
<proteinExistence type="predicted"/>
<name>A0AAV0W618_9HEMI</name>
<dbReference type="CDD" id="cd00086">
    <property type="entry name" value="homeodomain"/>
    <property type="match status" value="1"/>
</dbReference>
<keyword evidence="2 5" id="KW-0238">DNA-binding</keyword>
<reference evidence="9 10" key="1">
    <citation type="submission" date="2023-01" db="EMBL/GenBank/DDBJ databases">
        <authorList>
            <person name="Whitehead M."/>
        </authorList>
    </citation>
    <scope>NUCLEOTIDE SEQUENCE [LARGE SCALE GENOMIC DNA]</scope>
</reference>
<dbReference type="InterPro" id="IPR020479">
    <property type="entry name" value="HD_metazoa"/>
</dbReference>
<dbReference type="Gene3D" id="1.10.10.60">
    <property type="entry name" value="Homeodomain-like"/>
    <property type="match status" value="1"/>
</dbReference>
<dbReference type="PANTHER" id="PTHR45664">
    <property type="entry name" value="PROTEIN ZERKNUELLT 1-RELATED"/>
    <property type="match status" value="1"/>
</dbReference>
<dbReference type="Pfam" id="PF00046">
    <property type="entry name" value="Homeodomain"/>
    <property type="match status" value="1"/>
</dbReference>
<dbReference type="PROSITE" id="PS50071">
    <property type="entry name" value="HOMEOBOX_2"/>
    <property type="match status" value="1"/>
</dbReference>
<dbReference type="PANTHER" id="PTHR45664:SF12">
    <property type="entry name" value="PANCREAS_DUODENUM HOMEOBOX PROTEIN 1"/>
    <property type="match status" value="1"/>
</dbReference>
<evidence type="ECO:0000313" key="9">
    <source>
        <dbReference type="EMBL" id="CAI6351212.1"/>
    </source>
</evidence>
<evidence type="ECO:0000256" key="4">
    <source>
        <dbReference type="ARBA" id="ARBA00023242"/>
    </source>
</evidence>
<dbReference type="InterPro" id="IPR017970">
    <property type="entry name" value="Homeobox_CS"/>
</dbReference>
<dbReference type="SUPFAM" id="SSF46689">
    <property type="entry name" value="Homeodomain-like"/>
    <property type="match status" value="1"/>
</dbReference>
<evidence type="ECO:0000256" key="5">
    <source>
        <dbReference type="PROSITE-ProRule" id="PRU00108"/>
    </source>
</evidence>
<keyword evidence="3 5" id="KW-0371">Homeobox</keyword>
<dbReference type="GO" id="GO:0000981">
    <property type="term" value="F:DNA-binding transcription factor activity, RNA polymerase II-specific"/>
    <property type="evidence" value="ECO:0007669"/>
    <property type="project" value="InterPro"/>
</dbReference>
<keyword evidence="10" id="KW-1185">Reference proteome</keyword>
<accession>A0AAV0W618</accession>
<dbReference type="AlphaFoldDB" id="A0AAV0W618"/>
<evidence type="ECO:0000256" key="2">
    <source>
        <dbReference type="ARBA" id="ARBA00023125"/>
    </source>
</evidence>